<dbReference type="RefSeq" id="WP_010919766.1">
    <property type="nucleotide sequence ID" value="NC_011916.1"/>
</dbReference>
<organism evidence="5 6">
    <name type="scientific">Caulobacter vibrioides (strain NA1000 / CB15N)</name>
    <name type="common">Caulobacter crescentus</name>
    <dbReference type="NCBI Taxonomy" id="565050"/>
    <lineage>
        <taxon>Bacteria</taxon>
        <taxon>Pseudomonadati</taxon>
        <taxon>Pseudomonadota</taxon>
        <taxon>Alphaproteobacteria</taxon>
        <taxon>Caulobacterales</taxon>
        <taxon>Caulobacteraceae</taxon>
        <taxon>Caulobacter</taxon>
    </lineage>
</organism>
<gene>
    <name evidence="5" type="ordered locus">CCNA_01977</name>
</gene>
<name>A0A0H3C8N9_CAUVN</name>
<dbReference type="GO" id="GO:0003841">
    <property type="term" value="F:1-acylglycerol-3-phosphate O-acyltransferase activity"/>
    <property type="evidence" value="ECO:0007669"/>
    <property type="project" value="UniProtKB-EC"/>
</dbReference>
<keyword evidence="6" id="KW-1185">Reference proteome</keyword>
<dbReference type="KEGG" id="ccs:CCNA_01977"/>
<evidence type="ECO:0000259" key="4">
    <source>
        <dbReference type="SMART" id="SM00563"/>
    </source>
</evidence>
<reference evidence="5 6" key="1">
    <citation type="journal article" date="2010" name="J. Bacteriol.">
        <title>The genetic basis of laboratory adaptation in Caulobacter crescentus.</title>
        <authorList>
            <person name="Marks M.E."/>
            <person name="Castro-Rojas C.M."/>
            <person name="Teiling C."/>
            <person name="Du L."/>
            <person name="Kapatral V."/>
            <person name="Walunas T.L."/>
            <person name="Crosson S."/>
        </authorList>
    </citation>
    <scope>NUCLEOTIDE SEQUENCE [LARGE SCALE GENOMIC DNA]</scope>
    <source>
        <strain evidence="6">NA1000 / CB15N</strain>
    </source>
</reference>
<keyword evidence="2 5" id="KW-0808">Transferase</keyword>
<dbReference type="HOGENOM" id="CLU_099447_0_0_5"/>
<proteinExistence type="predicted"/>
<dbReference type="RefSeq" id="YP_002517350.1">
    <property type="nucleotide sequence ID" value="NC_011916.1"/>
</dbReference>
<sequence length="196" mass="22043">MNWLARVVKWALATNFKLQGWKIEGAPPETRKFVVIAAPHTSNWDFVYFVGAADALGLDLSFIGKASLFKAPFDQMMRDLGGIPLDRERSKDMVKAMVEEFGRRDTFMLTIAPEGTRGKARQWKTGFYHIAMGAKVPMVLGMMDYKRKLVTLGPAIYPTGDYAADMRRIASFYQSCTPKFPEMATRFDDLGPTPDA</sequence>
<evidence type="ECO:0000313" key="5">
    <source>
        <dbReference type="EMBL" id="ACL95442.1"/>
    </source>
</evidence>
<dbReference type="PANTHER" id="PTHR10434:SF9">
    <property type="entry name" value="PHOSPHOLIPID_GLYCEROL ACYLTRANSFERASE DOMAIN-CONTAINING PROTEIN"/>
    <property type="match status" value="1"/>
</dbReference>
<dbReference type="InterPro" id="IPR002123">
    <property type="entry name" value="Plipid/glycerol_acylTrfase"/>
</dbReference>
<dbReference type="SUPFAM" id="SSF69593">
    <property type="entry name" value="Glycerol-3-phosphate (1)-acyltransferase"/>
    <property type="match status" value="1"/>
</dbReference>
<dbReference type="GO" id="GO:0006654">
    <property type="term" value="P:phosphatidic acid biosynthetic process"/>
    <property type="evidence" value="ECO:0007669"/>
    <property type="project" value="TreeGrafter"/>
</dbReference>
<dbReference type="OrthoDB" id="9796839at2"/>
<dbReference type="Pfam" id="PF01553">
    <property type="entry name" value="Acyltransferase"/>
    <property type="match status" value="1"/>
</dbReference>
<protein>
    <submittedName>
        <fullName evidence="5">1-acyl-sn-glycerol-3-phosphate acyltransferase</fullName>
        <ecNumber evidence="5">2.3.1.51</ecNumber>
    </submittedName>
</protein>
<dbReference type="PATRIC" id="fig|565050.3.peg.1935"/>
<comment type="pathway">
    <text evidence="1">Lipid metabolism.</text>
</comment>
<dbReference type="Proteomes" id="UP000001364">
    <property type="component" value="Chromosome"/>
</dbReference>
<feature type="domain" description="Phospholipid/glycerol acyltransferase" evidence="4">
    <location>
        <begin position="34"/>
        <end position="143"/>
    </location>
</feature>
<accession>A0A0H3C8N9</accession>
<dbReference type="EMBL" id="CP001340">
    <property type="protein sequence ID" value="ACL95442.1"/>
    <property type="molecule type" value="Genomic_DNA"/>
</dbReference>
<evidence type="ECO:0000256" key="2">
    <source>
        <dbReference type="ARBA" id="ARBA00022679"/>
    </source>
</evidence>
<keyword evidence="3 5" id="KW-0012">Acyltransferase</keyword>
<dbReference type="PhylomeDB" id="A0A0H3C8N9"/>
<evidence type="ECO:0000256" key="1">
    <source>
        <dbReference type="ARBA" id="ARBA00005189"/>
    </source>
</evidence>
<dbReference type="EC" id="2.3.1.51" evidence="5"/>
<dbReference type="SMART" id="SM00563">
    <property type="entry name" value="PlsC"/>
    <property type="match status" value="1"/>
</dbReference>
<dbReference type="CDD" id="cd07988">
    <property type="entry name" value="LPLAT_ABO13168-like"/>
    <property type="match status" value="1"/>
</dbReference>
<evidence type="ECO:0000256" key="3">
    <source>
        <dbReference type="ARBA" id="ARBA00023315"/>
    </source>
</evidence>
<dbReference type="AlphaFoldDB" id="A0A0H3C8N9"/>
<dbReference type="SMR" id="A0A0H3C8N9"/>
<dbReference type="PANTHER" id="PTHR10434">
    <property type="entry name" value="1-ACYL-SN-GLYCEROL-3-PHOSPHATE ACYLTRANSFERASE"/>
    <property type="match status" value="1"/>
</dbReference>
<evidence type="ECO:0000313" key="6">
    <source>
        <dbReference type="Proteomes" id="UP000001364"/>
    </source>
</evidence>
<dbReference type="GeneID" id="7330117"/>